<proteinExistence type="inferred from homology"/>
<gene>
    <name evidence="9" type="ORF">AUEXF2481DRAFT_386401</name>
</gene>
<evidence type="ECO:0000256" key="5">
    <source>
        <dbReference type="ARBA" id="ARBA00023295"/>
    </source>
</evidence>
<evidence type="ECO:0000256" key="2">
    <source>
        <dbReference type="ARBA" id="ARBA00006865"/>
    </source>
</evidence>
<evidence type="ECO:0000256" key="6">
    <source>
        <dbReference type="SAM" id="MobiDB-lite"/>
    </source>
</evidence>
<evidence type="ECO:0000259" key="8">
    <source>
        <dbReference type="PROSITE" id="PS51762"/>
    </source>
</evidence>
<organism evidence="9 10">
    <name type="scientific">Aureobasidium subglaciale (strain EXF-2481)</name>
    <name type="common">Aureobasidium pullulans var. subglaciale</name>
    <dbReference type="NCBI Taxonomy" id="1043005"/>
    <lineage>
        <taxon>Eukaryota</taxon>
        <taxon>Fungi</taxon>
        <taxon>Dikarya</taxon>
        <taxon>Ascomycota</taxon>
        <taxon>Pezizomycotina</taxon>
        <taxon>Dothideomycetes</taxon>
        <taxon>Dothideomycetidae</taxon>
        <taxon>Dothideales</taxon>
        <taxon>Saccotheciaceae</taxon>
        <taxon>Aureobasidium</taxon>
    </lineage>
</organism>
<protein>
    <recommendedName>
        <fullName evidence="3">endo-1,3(4)-beta-glucanase</fullName>
        <ecNumber evidence="3">3.2.1.6</ecNumber>
    </recommendedName>
</protein>
<comment type="catalytic activity">
    <reaction evidence="1">
        <text>Endohydrolysis of (1-&gt;3)- or (1-&gt;4)-linkages in beta-D-glucans when the glucose residue whose reducing group is involved in the linkage to be hydrolyzed is itself substituted at C-3.</text>
        <dbReference type="EC" id="3.2.1.6"/>
    </reaction>
</comment>
<evidence type="ECO:0000313" key="10">
    <source>
        <dbReference type="Proteomes" id="UP000030641"/>
    </source>
</evidence>
<keyword evidence="7" id="KW-0472">Membrane</keyword>
<dbReference type="GO" id="GO:0052861">
    <property type="term" value="F:endo-1,3(4)-beta-glucanase activity"/>
    <property type="evidence" value="ECO:0007669"/>
    <property type="project" value="UniProtKB-EC"/>
</dbReference>
<feature type="domain" description="GH16" evidence="8">
    <location>
        <begin position="59"/>
        <end position="315"/>
    </location>
</feature>
<evidence type="ECO:0000313" key="9">
    <source>
        <dbReference type="EMBL" id="KEQ99286.1"/>
    </source>
</evidence>
<dbReference type="OMA" id="CANFAAG"/>
<dbReference type="Proteomes" id="UP000030641">
    <property type="component" value="Unassembled WGS sequence"/>
</dbReference>
<feature type="region of interest" description="Disordered" evidence="6">
    <location>
        <begin position="603"/>
        <end position="625"/>
    </location>
</feature>
<dbReference type="EMBL" id="KL584751">
    <property type="protein sequence ID" value="KEQ99286.1"/>
    <property type="molecule type" value="Genomic_DNA"/>
</dbReference>
<evidence type="ECO:0000256" key="4">
    <source>
        <dbReference type="ARBA" id="ARBA00022801"/>
    </source>
</evidence>
<dbReference type="InterPro" id="IPR050546">
    <property type="entry name" value="Glycosyl_Hydrlase_16"/>
</dbReference>
<feature type="region of interest" description="Disordered" evidence="6">
    <location>
        <begin position="536"/>
        <end position="567"/>
    </location>
</feature>
<dbReference type="HOGENOM" id="CLU_365610_0_0_1"/>
<dbReference type="RefSeq" id="XP_013347772.1">
    <property type="nucleotide sequence ID" value="XM_013492318.1"/>
</dbReference>
<keyword evidence="5" id="KW-0326">Glycosidase</keyword>
<dbReference type="AlphaFoldDB" id="A0A074ZLJ5"/>
<dbReference type="PANTHER" id="PTHR10963">
    <property type="entry name" value="GLYCOSYL HYDROLASE-RELATED"/>
    <property type="match status" value="1"/>
</dbReference>
<dbReference type="Gene3D" id="2.60.120.200">
    <property type="match status" value="1"/>
</dbReference>
<keyword evidence="7" id="KW-0812">Transmembrane</keyword>
<dbReference type="OrthoDB" id="192832at2759"/>
<dbReference type="EC" id="3.2.1.6" evidence="3"/>
<reference evidence="9 10" key="1">
    <citation type="journal article" date="2014" name="BMC Genomics">
        <title>Genome sequencing of four Aureobasidium pullulans varieties: biotechnological potential, stress tolerance, and description of new species.</title>
        <authorList>
            <person name="Gostin Ar C."/>
            <person name="Ohm R.A."/>
            <person name="Kogej T."/>
            <person name="Sonjak S."/>
            <person name="Turk M."/>
            <person name="Zajc J."/>
            <person name="Zalar P."/>
            <person name="Grube M."/>
            <person name="Sun H."/>
            <person name="Han J."/>
            <person name="Sharma A."/>
            <person name="Chiniquy J."/>
            <person name="Ngan C.Y."/>
            <person name="Lipzen A."/>
            <person name="Barry K."/>
            <person name="Grigoriev I.V."/>
            <person name="Gunde-Cimerman N."/>
        </authorList>
    </citation>
    <scope>NUCLEOTIDE SEQUENCE [LARGE SCALE GENOMIC DNA]</scope>
    <source>
        <strain evidence="9 10">EXF-2481</strain>
    </source>
</reference>
<dbReference type="SUPFAM" id="SSF49899">
    <property type="entry name" value="Concanavalin A-like lectins/glucanases"/>
    <property type="match status" value="1"/>
</dbReference>
<dbReference type="InterPro" id="IPR000757">
    <property type="entry name" value="Beta-glucanase-like"/>
</dbReference>
<feature type="compositionally biased region" description="Polar residues" evidence="6">
    <location>
        <begin position="603"/>
        <end position="620"/>
    </location>
</feature>
<sequence length="763" mass="80766">MYSALYMCSRISLFSSSFFCAQSFFYYCTYSIANMPLILFLFSLFSVINLSIAGYVLQDDYNSASFFDMFDFFTAPDPTHGFVQYIDQGTAWNTGLIRNDNGKIYVGVDHTNVQPNGRPSIRLTSKNSYNSGSLVILDLDHMPGNSCGSWPAYWMVGPSWPNGGEIDIIEGVNTQNHNAMTLHTADGCSIYDNGNFTGSLYSDDCYVNAADQTNNLGCQISTSQYNTYGDGFNNVGGGVYAMEWTDEAISIWFFQRGTIPANIRNGNPSPDSTWGTPLSQFTGCCDIPEFFSDNQIVFDVTFCGDWAGSVWSSDSTCSALSGSCTDYVANNPSAFSNAYWTINSLQVFEQTAKSSGKVALPAFCNNNTPTQTETFISSASTVSTETVPAETTSTVSSVVDTTTTETSSTQTSSFETTSSTAETSLIPESSSIAESSPTDQVSSTATTSSSGSTSATDFSSSSLSSSITDSMSSGNLSSAAQTSLSSQTVSLTSGLSSSNRASSTALSSSLGQVSSTAQAASITRASSTAQASSAAGSSASKSSANTSPAPASTAATAAETSSTQPLPSMTDVLTTLVLAVAADATSTEWTTITTTLRQVVSPTGFPQSSATQQPTAVENSATTPAVNVETTTTAQPIAETTVLTTIVQAVSADATTTQWVTITTSIERAAVVTATNDAAFEPADTTITQWTTQQITVLPDVYTTQWTTITSTVNFQKARRTALPESLMLRGEESVAASQTIRIEAQPSPSRRWLPRHWGRARI</sequence>
<dbReference type="InParanoid" id="A0A074ZLJ5"/>
<dbReference type="Pfam" id="PF26113">
    <property type="entry name" value="GH16_XgeA"/>
    <property type="match status" value="1"/>
</dbReference>
<name>A0A074ZLJ5_AURSE</name>
<feature type="compositionally biased region" description="Low complexity" evidence="6">
    <location>
        <begin position="380"/>
        <end position="477"/>
    </location>
</feature>
<keyword evidence="10" id="KW-1185">Reference proteome</keyword>
<evidence type="ECO:0000256" key="7">
    <source>
        <dbReference type="SAM" id="Phobius"/>
    </source>
</evidence>
<accession>A0A074ZLJ5</accession>
<dbReference type="InterPro" id="IPR013320">
    <property type="entry name" value="ConA-like_dom_sf"/>
</dbReference>
<keyword evidence="4" id="KW-0378">Hydrolase</keyword>
<dbReference type="CDD" id="cd02181">
    <property type="entry name" value="GH16_fungal_Lam16A_glucanase"/>
    <property type="match status" value="1"/>
</dbReference>
<dbReference type="PROSITE" id="PS51762">
    <property type="entry name" value="GH16_2"/>
    <property type="match status" value="1"/>
</dbReference>
<evidence type="ECO:0000256" key="3">
    <source>
        <dbReference type="ARBA" id="ARBA00012599"/>
    </source>
</evidence>
<keyword evidence="7" id="KW-1133">Transmembrane helix</keyword>
<dbReference type="GeneID" id="25366166"/>
<dbReference type="FunFam" id="2.60.120.200:FF:000114">
    <property type="entry name" value="Probable endo-1,3(4)-beta-glucanase NFIA_089530"/>
    <property type="match status" value="1"/>
</dbReference>
<dbReference type="PANTHER" id="PTHR10963:SF24">
    <property type="entry name" value="GLYCOSIDASE C21B10.07-RELATED"/>
    <property type="match status" value="1"/>
</dbReference>
<dbReference type="STRING" id="1043005.A0A074ZLJ5"/>
<feature type="region of interest" description="Disordered" evidence="6">
    <location>
        <begin position="379"/>
        <end position="477"/>
    </location>
</feature>
<evidence type="ECO:0000256" key="1">
    <source>
        <dbReference type="ARBA" id="ARBA00000124"/>
    </source>
</evidence>
<comment type="similarity">
    <text evidence="2">Belongs to the glycosyl hydrolase 16 family.</text>
</comment>
<dbReference type="GO" id="GO:0009251">
    <property type="term" value="P:glucan catabolic process"/>
    <property type="evidence" value="ECO:0007669"/>
    <property type="project" value="TreeGrafter"/>
</dbReference>
<feature type="transmembrane region" description="Helical" evidence="7">
    <location>
        <begin position="37"/>
        <end position="57"/>
    </location>
</feature>